<keyword evidence="3" id="KW-1185">Reference proteome</keyword>
<dbReference type="EMBL" id="JADAQX010000307">
    <property type="protein sequence ID" value="KAF8820766.1"/>
    <property type="molecule type" value="Genomic_DNA"/>
</dbReference>
<comment type="caution">
    <text evidence="2">The sequence shown here is derived from an EMBL/GenBank/DDBJ whole genome shotgun (WGS) entry which is preliminary data.</text>
</comment>
<protein>
    <submittedName>
        <fullName evidence="2">Nuclear protein-like family protein</fullName>
    </submittedName>
</protein>
<dbReference type="PANTHER" id="PTHR12111">
    <property type="entry name" value="SPLICING FACTOR YJU2"/>
    <property type="match status" value="1"/>
</dbReference>
<dbReference type="Proteomes" id="UP000823046">
    <property type="component" value="Unassembled WGS sequence"/>
</dbReference>
<comment type="similarity">
    <text evidence="1">Belongs to the CWC16 family.</text>
</comment>
<name>A0ABQ7J9U5_9APIC</name>
<organism evidence="2 3">
    <name type="scientific">Cardiosporidium cionae</name>
    <dbReference type="NCBI Taxonomy" id="476202"/>
    <lineage>
        <taxon>Eukaryota</taxon>
        <taxon>Sar</taxon>
        <taxon>Alveolata</taxon>
        <taxon>Apicomplexa</taxon>
        <taxon>Aconoidasida</taxon>
        <taxon>Nephromycida</taxon>
        <taxon>Cardiosporidium</taxon>
    </lineage>
</organism>
<proteinExistence type="inferred from homology"/>
<evidence type="ECO:0000313" key="2">
    <source>
        <dbReference type="EMBL" id="KAF8820766.1"/>
    </source>
</evidence>
<dbReference type="PANTHER" id="PTHR12111:SF2">
    <property type="entry name" value="SPLICING FACTOR YJU2B-RELATED"/>
    <property type="match status" value="1"/>
</dbReference>
<reference evidence="2 3" key="1">
    <citation type="journal article" date="2020" name="bioRxiv">
        <title>Metabolic contributions of an alphaproteobacterial endosymbiont in the apicomplexan Cardiosporidium cionae.</title>
        <authorList>
            <person name="Hunter E.S."/>
            <person name="Paight C.J."/>
            <person name="Lane C.E."/>
        </authorList>
    </citation>
    <scope>NUCLEOTIDE SEQUENCE [LARGE SCALE GENOMIC DNA]</scope>
    <source>
        <strain evidence="2">ESH_2018</strain>
    </source>
</reference>
<evidence type="ECO:0000256" key="1">
    <source>
        <dbReference type="ARBA" id="ARBA00005595"/>
    </source>
</evidence>
<evidence type="ECO:0000313" key="3">
    <source>
        <dbReference type="Proteomes" id="UP000823046"/>
    </source>
</evidence>
<dbReference type="InterPro" id="IPR007590">
    <property type="entry name" value="Saf4/Yju2"/>
</dbReference>
<gene>
    <name evidence="2" type="ORF">IE077_004436</name>
</gene>
<sequence>MSSLAAARADGFYYGPSFNPQKHKSLNKYRKSHPLGERAKDIDKGILIVRFEMPFKVWCLGCDSIIDKGVRFNAKKQCVGHYFSTKILEFSMNCYGCNEELVITTDPKSSQYICSRGLREKTEVFDAKDAETAELDTEDSREHARRDAMYKLEKKADVADKSSSAKRVLKDLYKLQHSRSSDSYSTNSVMRKSFRIQKKLAIEKEKKEQKPKNFALPITTSAHDDSADQRSAARIKFRSDIPSAKLQAKRLKVLRSSIFSQNYKDSNSIKREYGKQKQSVL</sequence>
<accession>A0ABQ7J9U5</accession>
<dbReference type="Pfam" id="PF04502">
    <property type="entry name" value="Saf4_Yju2"/>
    <property type="match status" value="1"/>
</dbReference>